<accession>A0AAD3TFK0</accession>
<evidence type="ECO:0000313" key="1">
    <source>
        <dbReference type="EMBL" id="GMH28256.1"/>
    </source>
</evidence>
<comment type="caution">
    <text evidence="1">The sequence shown here is derived from an EMBL/GenBank/DDBJ whole genome shotgun (WGS) entry which is preliminary data.</text>
</comment>
<reference evidence="1" key="1">
    <citation type="submission" date="2023-05" db="EMBL/GenBank/DDBJ databases">
        <title>Nepenthes gracilis genome sequencing.</title>
        <authorList>
            <person name="Fukushima K."/>
        </authorList>
    </citation>
    <scope>NUCLEOTIDE SEQUENCE</scope>
    <source>
        <strain evidence="1">SING2019-196</strain>
    </source>
</reference>
<keyword evidence="2" id="KW-1185">Reference proteome</keyword>
<gene>
    <name evidence="1" type="ORF">Nepgr_030099</name>
</gene>
<name>A0AAD3TFK0_NEPGR</name>
<dbReference type="Proteomes" id="UP001279734">
    <property type="component" value="Unassembled WGS sequence"/>
</dbReference>
<sequence>MLCWSVPCCFSVFDFPDCCILLRVAQCWFWNVSCKKVVVSSQFAAVTISGIDWYVVVLYGALLGQVAISCSENCYGRLAWSLDAACCGGFDFIRCLLLRDVPAADGMVSLACLEEDRLELVDLGCQSLASIL</sequence>
<evidence type="ECO:0000313" key="2">
    <source>
        <dbReference type="Proteomes" id="UP001279734"/>
    </source>
</evidence>
<dbReference type="EMBL" id="BSYO01000034">
    <property type="protein sequence ID" value="GMH28256.1"/>
    <property type="molecule type" value="Genomic_DNA"/>
</dbReference>
<protein>
    <submittedName>
        <fullName evidence="1">Uncharacterized protein</fullName>
    </submittedName>
</protein>
<dbReference type="AlphaFoldDB" id="A0AAD3TFK0"/>
<organism evidence="1 2">
    <name type="scientific">Nepenthes gracilis</name>
    <name type="common">Slender pitcher plant</name>
    <dbReference type="NCBI Taxonomy" id="150966"/>
    <lineage>
        <taxon>Eukaryota</taxon>
        <taxon>Viridiplantae</taxon>
        <taxon>Streptophyta</taxon>
        <taxon>Embryophyta</taxon>
        <taxon>Tracheophyta</taxon>
        <taxon>Spermatophyta</taxon>
        <taxon>Magnoliopsida</taxon>
        <taxon>eudicotyledons</taxon>
        <taxon>Gunneridae</taxon>
        <taxon>Pentapetalae</taxon>
        <taxon>Caryophyllales</taxon>
        <taxon>Nepenthaceae</taxon>
        <taxon>Nepenthes</taxon>
    </lineage>
</organism>
<proteinExistence type="predicted"/>